<evidence type="ECO:0000313" key="4">
    <source>
        <dbReference type="Proteomes" id="UP000767392"/>
    </source>
</evidence>
<evidence type="ECO:0000259" key="2">
    <source>
        <dbReference type="PROSITE" id="PS51898"/>
    </source>
</evidence>
<dbReference type="SUPFAM" id="SSF56349">
    <property type="entry name" value="DNA breaking-rejoining enzymes"/>
    <property type="match status" value="1"/>
</dbReference>
<evidence type="ECO:0000256" key="1">
    <source>
        <dbReference type="ARBA" id="ARBA00023172"/>
    </source>
</evidence>
<protein>
    <submittedName>
        <fullName evidence="3">Site-specific integrase</fullName>
    </submittedName>
</protein>
<dbReference type="InterPro" id="IPR011010">
    <property type="entry name" value="DNA_brk_join_enz"/>
</dbReference>
<organism evidence="3 4">
    <name type="scientific">Apilactobacillus timberlakei</name>
    <dbReference type="NCBI Taxonomy" id="2008380"/>
    <lineage>
        <taxon>Bacteria</taxon>
        <taxon>Bacillati</taxon>
        <taxon>Bacillota</taxon>
        <taxon>Bacilli</taxon>
        <taxon>Lactobacillales</taxon>
        <taxon>Lactobacillaceae</taxon>
        <taxon>Apilactobacillus</taxon>
    </lineage>
</organism>
<sequence>MVSKDLSDEIKDHIHTVTLVNPSFNENPKGSTIIKLLDNTELCVKDILKIKISDILDNEGNVKTSFHFKSSKTGKYEDLDIKNIQKDLKLYVQWLNNRQVNTKWLFPNEEDKHIDERNFYLIMHRVGELLGINYLGTHTMRKTGAYRVYVQSNYNISLVMSLLNHSSQAMTLKYLGLDRESTENMLDKINFG</sequence>
<proteinExistence type="predicted"/>
<name>A0ABY2YSG1_9LACO</name>
<gene>
    <name evidence="3" type="ORF">DY048_07725</name>
</gene>
<feature type="domain" description="Tyr recombinase" evidence="2">
    <location>
        <begin position="1"/>
        <end position="187"/>
    </location>
</feature>
<dbReference type="InterPro" id="IPR013762">
    <property type="entry name" value="Integrase-like_cat_sf"/>
</dbReference>
<comment type="caution">
    <text evidence="3">The sequence shown here is derived from an EMBL/GenBank/DDBJ whole genome shotgun (WGS) entry which is preliminary data.</text>
</comment>
<keyword evidence="1" id="KW-0233">DNA recombination</keyword>
<dbReference type="Gene3D" id="1.10.443.10">
    <property type="entry name" value="Intergrase catalytic core"/>
    <property type="match status" value="1"/>
</dbReference>
<keyword evidence="4" id="KW-1185">Reference proteome</keyword>
<dbReference type="InterPro" id="IPR002104">
    <property type="entry name" value="Integrase_catalytic"/>
</dbReference>
<dbReference type="PROSITE" id="PS51898">
    <property type="entry name" value="TYR_RECOMBINASE"/>
    <property type="match status" value="1"/>
</dbReference>
<reference evidence="3 4" key="1">
    <citation type="submission" date="2018-08" db="EMBL/GenBank/DDBJ databases">
        <title>Comparative genomics of wild bee and flower associated Lactobacillus reveals potential adaptation to the bee host.</title>
        <authorList>
            <person name="Vuong H.Q."/>
            <person name="Mcfrederick Q.S."/>
        </authorList>
    </citation>
    <scope>NUCLEOTIDE SEQUENCE [LARGE SCALE GENOMIC DNA]</scope>
    <source>
        <strain evidence="3 4">HV_04</strain>
    </source>
</reference>
<evidence type="ECO:0000313" key="3">
    <source>
        <dbReference type="EMBL" id="TPR12439.1"/>
    </source>
</evidence>
<accession>A0ABY2YSG1</accession>
<dbReference type="Pfam" id="PF00589">
    <property type="entry name" value="Phage_integrase"/>
    <property type="match status" value="1"/>
</dbReference>
<dbReference type="Proteomes" id="UP000767392">
    <property type="component" value="Unassembled WGS sequence"/>
</dbReference>
<dbReference type="EMBL" id="QUAM01000008">
    <property type="protein sequence ID" value="TPR12439.1"/>
    <property type="molecule type" value="Genomic_DNA"/>
</dbReference>